<proteinExistence type="predicted"/>
<dbReference type="Gene3D" id="2.160.20.80">
    <property type="entry name" value="E3 ubiquitin-protein ligase SopA"/>
    <property type="match status" value="1"/>
</dbReference>
<dbReference type="InterPro" id="IPR001646">
    <property type="entry name" value="5peptide_repeat"/>
</dbReference>
<organism evidence="1 2">
    <name type="scientific">Pseudoalteromonas tetraodonis GFC</name>
    <dbReference type="NCBI Taxonomy" id="1315271"/>
    <lineage>
        <taxon>Bacteria</taxon>
        <taxon>Pseudomonadati</taxon>
        <taxon>Pseudomonadota</taxon>
        <taxon>Gammaproteobacteria</taxon>
        <taxon>Alteromonadales</taxon>
        <taxon>Pseudoalteromonadaceae</taxon>
        <taxon>Pseudoalteromonas</taxon>
    </lineage>
</organism>
<evidence type="ECO:0000313" key="1">
    <source>
        <dbReference type="EMBL" id="GLQ03698.1"/>
    </source>
</evidence>
<keyword evidence="2" id="KW-1185">Reference proteome</keyword>
<dbReference type="GeneID" id="99693816"/>
<comment type="caution">
    <text evidence="1">The sequence shown here is derived from an EMBL/GenBank/DDBJ whole genome shotgun (WGS) entry which is preliminary data.</text>
</comment>
<evidence type="ECO:0000313" key="2">
    <source>
        <dbReference type="Proteomes" id="UP001161408"/>
    </source>
</evidence>
<accession>A0AA37S466</accession>
<name>A0AA37S466_9GAMM</name>
<dbReference type="SUPFAM" id="SSF141571">
    <property type="entry name" value="Pentapeptide repeat-like"/>
    <property type="match status" value="1"/>
</dbReference>
<protein>
    <submittedName>
        <fullName evidence="1">Pentapeptide repeat protein</fullName>
    </submittedName>
</protein>
<dbReference type="InterPro" id="IPR052949">
    <property type="entry name" value="PA_immunity-related"/>
</dbReference>
<dbReference type="EMBL" id="BSNE01000014">
    <property type="protein sequence ID" value="GLQ03698.1"/>
    <property type="molecule type" value="Genomic_DNA"/>
</dbReference>
<sequence length="199" mass="22941">MSELFKDSHYFDQSFSNFTANAKRFSDIEFEQCQFIDCDFSHSQFSACRFIECEFINCNLTELNWNYSSLEEVSFANCKLNSIVWGQVNWPQLALTSPVSFKQCELSHSSFFELQLKALTMTNCFAKDVDFRHANLAQSNFSDTDFRDSLFHQTNVRKANFVGATQFNIDITSNDVSNAKFERLEALNLLTGLDIELVD</sequence>
<gene>
    <name evidence="1" type="ORF">GCM10007914_25790</name>
</gene>
<dbReference type="Pfam" id="PF13599">
    <property type="entry name" value="Pentapeptide_4"/>
    <property type="match status" value="2"/>
</dbReference>
<reference evidence="1" key="1">
    <citation type="journal article" date="2014" name="Int. J. Syst. Evol. Microbiol.">
        <title>Complete genome sequence of Corynebacterium casei LMG S-19264T (=DSM 44701T), isolated from a smear-ripened cheese.</title>
        <authorList>
            <consortium name="US DOE Joint Genome Institute (JGI-PGF)"/>
            <person name="Walter F."/>
            <person name="Albersmeier A."/>
            <person name="Kalinowski J."/>
            <person name="Ruckert C."/>
        </authorList>
    </citation>
    <scope>NUCLEOTIDE SEQUENCE</scope>
    <source>
        <strain evidence="1">NBRC 103034</strain>
    </source>
</reference>
<reference evidence="1" key="2">
    <citation type="submission" date="2023-01" db="EMBL/GenBank/DDBJ databases">
        <title>Draft genome sequence of Pseudoalteromonas tetraodonis strain NBRC 103034.</title>
        <authorList>
            <person name="Sun Q."/>
            <person name="Mori K."/>
        </authorList>
    </citation>
    <scope>NUCLEOTIDE SEQUENCE</scope>
    <source>
        <strain evidence="1">NBRC 103034</strain>
    </source>
</reference>
<dbReference type="AlphaFoldDB" id="A0AA37S466"/>
<dbReference type="RefSeq" id="WP_013464573.1">
    <property type="nucleotide sequence ID" value="NZ_BJXY01000022.1"/>
</dbReference>
<dbReference type="Proteomes" id="UP001161408">
    <property type="component" value="Unassembled WGS sequence"/>
</dbReference>
<dbReference type="PANTHER" id="PTHR42999:SF1">
    <property type="entry name" value="PENTAPEPTIDE REPEAT-CONTAINING PROTEIN"/>
    <property type="match status" value="1"/>
</dbReference>
<dbReference type="PANTHER" id="PTHR42999">
    <property type="entry name" value="ANTIBIOTIC RESISTANCE PROTEIN MCBG"/>
    <property type="match status" value="1"/>
</dbReference>